<name>A0A1X7SRQ3_AMPQE</name>
<dbReference type="AlphaFoldDB" id="A0A1X7SRQ3"/>
<evidence type="ECO:0000256" key="1">
    <source>
        <dbReference type="SAM" id="MobiDB-lite"/>
    </source>
</evidence>
<organism evidence="2">
    <name type="scientific">Amphimedon queenslandica</name>
    <name type="common">Sponge</name>
    <dbReference type="NCBI Taxonomy" id="400682"/>
    <lineage>
        <taxon>Eukaryota</taxon>
        <taxon>Metazoa</taxon>
        <taxon>Porifera</taxon>
        <taxon>Demospongiae</taxon>
        <taxon>Heteroscleromorpha</taxon>
        <taxon>Haplosclerida</taxon>
        <taxon>Niphatidae</taxon>
        <taxon>Amphimedon</taxon>
    </lineage>
</organism>
<proteinExistence type="predicted"/>
<reference evidence="2" key="1">
    <citation type="submission" date="2017-05" db="UniProtKB">
        <authorList>
            <consortium name="EnsemblMetazoa"/>
        </authorList>
    </citation>
    <scope>IDENTIFICATION</scope>
</reference>
<dbReference type="InParanoid" id="A0A1X7SRQ3"/>
<sequence length="217" mass="23732">MSQTTKHGTIKRKAKKSTAEFATKKKPKIKQGKKGEEARKPSEKREADSSEIILCHSPPPLPPPLALVEHETQAACSTQTGRYSATYMKSNGSTPSAPSACNLPQHTDLVTPTNEPVQAISSNTTVHTGNMRKIDINALLLNPDTVINKYPKIKTLSQVGRSSVRLASKAYFGPSLLIKCSVYGQENHPLPSGALMEMKQKLLGLFHPRDISTKEEF</sequence>
<dbReference type="EnsemblMetazoa" id="Aqu2.1.04710_001">
    <property type="protein sequence ID" value="Aqu2.1.04710_001"/>
    <property type="gene ID" value="Aqu2.1.04710"/>
</dbReference>
<evidence type="ECO:0000313" key="2">
    <source>
        <dbReference type="EnsemblMetazoa" id="Aqu2.1.04710_001"/>
    </source>
</evidence>
<protein>
    <submittedName>
        <fullName evidence="2">Uncharacterized protein</fullName>
    </submittedName>
</protein>
<accession>A0A1X7SRQ3</accession>
<feature type="region of interest" description="Disordered" evidence="1">
    <location>
        <begin position="1"/>
        <end position="49"/>
    </location>
</feature>
<feature type="compositionally biased region" description="Basic and acidic residues" evidence="1">
    <location>
        <begin position="33"/>
        <end position="48"/>
    </location>
</feature>